<evidence type="ECO:0000313" key="6">
    <source>
        <dbReference type="Proteomes" id="UP000321083"/>
    </source>
</evidence>
<dbReference type="PANTHER" id="PTHR23089">
    <property type="entry name" value="HISTIDINE TRIAD HIT PROTEIN"/>
    <property type="match status" value="1"/>
</dbReference>
<name>A0A5C6MDV2_9PLAN</name>
<dbReference type="Proteomes" id="UP000321083">
    <property type="component" value="Unassembled WGS sequence"/>
</dbReference>
<feature type="active site" description="Tele-AMP-histidine intermediate" evidence="1">
    <location>
        <position position="98"/>
    </location>
</feature>
<evidence type="ECO:0000256" key="3">
    <source>
        <dbReference type="PROSITE-ProRule" id="PRU00464"/>
    </source>
</evidence>
<proteinExistence type="predicted"/>
<evidence type="ECO:0000259" key="4">
    <source>
        <dbReference type="PROSITE" id="PS51084"/>
    </source>
</evidence>
<dbReference type="PROSITE" id="PS51084">
    <property type="entry name" value="HIT_2"/>
    <property type="match status" value="1"/>
</dbReference>
<reference evidence="5 6" key="2">
    <citation type="submission" date="2019-08" db="EMBL/GenBank/DDBJ databases">
        <authorList>
            <person name="Henke P."/>
        </authorList>
    </citation>
    <scope>NUCLEOTIDE SEQUENCE [LARGE SCALE GENOMIC DNA]</scope>
    <source>
        <strain evidence="5">Phe10_nw2017</strain>
    </source>
</reference>
<evidence type="ECO:0000256" key="1">
    <source>
        <dbReference type="PIRSR" id="PIRSR601310-1"/>
    </source>
</evidence>
<dbReference type="PRINTS" id="PR00332">
    <property type="entry name" value="HISTRIAD"/>
</dbReference>
<dbReference type="AlphaFoldDB" id="A0A5C6MDV2"/>
<dbReference type="Gene3D" id="3.30.428.10">
    <property type="entry name" value="HIT-like"/>
    <property type="match status" value="1"/>
</dbReference>
<evidence type="ECO:0000256" key="2">
    <source>
        <dbReference type="PIRSR" id="PIRSR601310-3"/>
    </source>
</evidence>
<gene>
    <name evidence="5" type="ORF">E3A20_05390</name>
</gene>
<dbReference type="InterPro" id="IPR011146">
    <property type="entry name" value="HIT-like"/>
</dbReference>
<protein>
    <submittedName>
        <fullName evidence="5">Putative HIT-like protein</fullName>
    </submittedName>
</protein>
<dbReference type="InterPro" id="IPR001310">
    <property type="entry name" value="Histidine_triad_HIT"/>
</dbReference>
<dbReference type="SUPFAM" id="SSF54197">
    <property type="entry name" value="HIT-like"/>
    <property type="match status" value="1"/>
</dbReference>
<keyword evidence="6" id="KW-1185">Reference proteome</keyword>
<feature type="short sequence motif" description="Histidine triad motif" evidence="2 3">
    <location>
        <begin position="96"/>
        <end position="100"/>
    </location>
</feature>
<dbReference type="CDD" id="cd01276">
    <property type="entry name" value="PKCI_related"/>
    <property type="match status" value="1"/>
</dbReference>
<evidence type="ECO:0000313" key="5">
    <source>
        <dbReference type="EMBL" id="TWW11144.1"/>
    </source>
</evidence>
<reference evidence="5 6" key="1">
    <citation type="submission" date="2019-08" db="EMBL/GenBank/DDBJ databases">
        <title>100 year-old enigma solved: identification of Planctomyces bekefii, the type genus and species of the phylum Planctomycetes.</title>
        <authorList>
            <person name="Svetlana D.N."/>
            <person name="Overmann J."/>
        </authorList>
    </citation>
    <scope>NUCLEOTIDE SEQUENCE [LARGE SCALE GENOMIC DNA]</scope>
    <source>
        <strain evidence="5">Phe10_nw2017</strain>
    </source>
</reference>
<feature type="domain" description="HIT" evidence="4">
    <location>
        <begin position="7"/>
        <end position="112"/>
    </location>
</feature>
<dbReference type="PROSITE" id="PS00892">
    <property type="entry name" value="HIT_1"/>
    <property type="match status" value="1"/>
</dbReference>
<dbReference type="EMBL" id="SRHE01000067">
    <property type="protein sequence ID" value="TWW11144.1"/>
    <property type="molecule type" value="Genomic_DNA"/>
</dbReference>
<sequence length="112" mass="12236">MSSDSCIFCKIVNGEIPSKKVFENEMALAFRDINPCAPQHILLIPKIHLQDLNALKDATLAGELLSLVPKIASQEGFSSYRTVINTGAESGQTVFHLHLHIIAGRNLSWPPG</sequence>
<accession>A0A5C6MDV2</accession>
<comment type="caution">
    <text evidence="5">The sequence shown here is derived from an EMBL/GenBank/DDBJ whole genome shotgun (WGS) entry which is preliminary data.</text>
</comment>
<organism evidence="5 6">
    <name type="scientific">Planctomyces bekefii</name>
    <dbReference type="NCBI Taxonomy" id="1653850"/>
    <lineage>
        <taxon>Bacteria</taxon>
        <taxon>Pseudomonadati</taxon>
        <taxon>Planctomycetota</taxon>
        <taxon>Planctomycetia</taxon>
        <taxon>Planctomycetales</taxon>
        <taxon>Planctomycetaceae</taxon>
        <taxon>Planctomyces</taxon>
    </lineage>
</organism>
<dbReference type="InterPro" id="IPR019808">
    <property type="entry name" value="Histidine_triad_CS"/>
</dbReference>
<dbReference type="Pfam" id="PF01230">
    <property type="entry name" value="HIT"/>
    <property type="match status" value="1"/>
</dbReference>
<dbReference type="InterPro" id="IPR036265">
    <property type="entry name" value="HIT-like_sf"/>
</dbReference>
<dbReference type="GO" id="GO:0003824">
    <property type="term" value="F:catalytic activity"/>
    <property type="evidence" value="ECO:0007669"/>
    <property type="project" value="InterPro"/>
</dbReference>